<dbReference type="EMBL" id="CADILJ010000068">
    <property type="protein sequence ID" value="CAB3956077.1"/>
    <property type="molecule type" value="Genomic_DNA"/>
</dbReference>
<dbReference type="Proteomes" id="UP000494161">
    <property type="component" value="Unassembled WGS sequence"/>
</dbReference>
<protein>
    <submittedName>
        <fullName evidence="1">Uncharacterized protein</fullName>
    </submittedName>
</protein>
<gene>
    <name evidence="1" type="ORF">LMG7053_04887</name>
</gene>
<reference evidence="1 2" key="1">
    <citation type="submission" date="2020-04" db="EMBL/GenBank/DDBJ databases">
        <authorList>
            <person name="De Canck E."/>
        </authorList>
    </citation>
    <scope>NUCLEOTIDE SEQUENCE [LARGE SCALE GENOMIC DNA]</scope>
    <source>
        <strain evidence="1 2">LMG 7053</strain>
    </source>
</reference>
<dbReference type="RefSeq" id="WP_175224433.1">
    <property type="nucleotide sequence ID" value="NZ_CADILJ010000068.1"/>
</dbReference>
<accession>A0ABM8M0Z3</accession>
<evidence type="ECO:0000313" key="1">
    <source>
        <dbReference type="EMBL" id="CAB3956077.1"/>
    </source>
</evidence>
<sequence>MADETPDKQSISSTDADRAYLVVLTALIAELKYSGAIDGGVLAESIERFATAIKNPDPGYKQLITHFINHARLGSDKVGDKK</sequence>
<evidence type="ECO:0000313" key="2">
    <source>
        <dbReference type="Proteomes" id="UP000494161"/>
    </source>
</evidence>
<name>A0ABM8M0Z3_9BURK</name>
<comment type="caution">
    <text evidence="1">The sequence shown here is derived from an EMBL/GenBank/DDBJ whole genome shotgun (WGS) entry which is preliminary data.</text>
</comment>
<proteinExistence type="predicted"/>
<keyword evidence="2" id="KW-1185">Reference proteome</keyword>
<organism evidence="1 2">
    <name type="scientific">Achromobacter ruhlandii</name>
    <dbReference type="NCBI Taxonomy" id="72557"/>
    <lineage>
        <taxon>Bacteria</taxon>
        <taxon>Pseudomonadati</taxon>
        <taxon>Pseudomonadota</taxon>
        <taxon>Betaproteobacteria</taxon>
        <taxon>Burkholderiales</taxon>
        <taxon>Alcaligenaceae</taxon>
        <taxon>Achromobacter</taxon>
    </lineage>
</organism>